<dbReference type="EMBL" id="CP002193">
    <property type="protein sequence ID" value="AFD27379.1"/>
    <property type="molecule type" value="Genomic_DNA"/>
</dbReference>
<dbReference type="Proteomes" id="UP000007575">
    <property type="component" value="Plasmid P2"/>
</dbReference>
<accession>H8H1I2</accession>
<dbReference type="OrthoDB" id="9785185at2"/>
<dbReference type="CDD" id="cd00761">
    <property type="entry name" value="Glyco_tranf_GTA_type"/>
    <property type="match status" value="1"/>
</dbReference>
<dbReference type="Pfam" id="PF00535">
    <property type="entry name" value="Glycos_transf_2"/>
    <property type="match status" value="1"/>
</dbReference>
<dbReference type="Gene3D" id="3.90.550.10">
    <property type="entry name" value="Spore Coat Polysaccharide Biosynthesis Protein SpsA, Chain A"/>
    <property type="match status" value="1"/>
</dbReference>
<evidence type="ECO:0000256" key="1">
    <source>
        <dbReference type="ARBA" id="ARBA00006739"/>
    </source>
</evidence>
<evidence type="ECO:0000256" key="3">
    <source>
        <dbReference type="ARBA" id="ARBA00022679"/>
    </source>
</evidence>
<dbReference type="InterPro" id="IPR029044">
    <property type="entry name" value="Nucleotide-diphossugar_trans"/>
</dbReference>
<keyword evidence="3 5" id="KW-0808">Transferase</keyword>
<dbReference type="GO" id="GO:0016757">
    <property type="term" value="F:glycosyltransferase activity"/>
    <property type="evidence" value="ECO:0007669"/>
    <property type="project" value="UniProtKB-KW"/>
</dbReference>
<dbReference type="HOGENOM" id="CLU_025996_0_5_0"/>
<keyword evidence="5" id="KW-0614">Plasmid</keyword>
<dbReference type="InterPro" id="IPR050834">
    <property type="entry name" value="Glycosyltransf_2"/>
</dbReference>
<evidence type="ECO:0000256" key="2">
    <source>
        <dbReference type="ARBA" id="ARBA00022676"/>
    </source>
</evidence>
<proteinExistence type="inferred from homology"/>
<gene>
    <name evidence="5" type="ordered locus">DGo_PB0110</name>
</gene>
<dbReference type="RefSeq" id="WP_014686475.1">
    <property type="nucleotide sequence ID" value="NC_017791.1"/>
</dbReference>
<keyword evidence="6" id="KW-1185">Reference proteome</keyword>
<sequence length="344" mass="39454">MDTFFFGHDHKVWNTTSGCSRSRAKHPGKMSMNLQSTEKRVSGFNMHVSVIILARHGPVWVIQAVRSALGQTLSDLEVIVVTAGEDQTTRKALQAVQDVRLAVLELASSLTAAQALNTGVQQAHGKWVALLDDRDLWMPDKLAKQLTWNRTPYADIVSSRLVHRTAQGDEVWPWRLYEGGDLLGDYLFDRKGLGSGEAILQWSTLLIRRSVLLVQPWPAVPRYPEWDWLLEAVEVHGRSITMHPDPLCVWRVSDTSWASVEDAWTWLNYRRTLLSRAAQSGFVVLQIAPLYDTSRSSGTFWQLCQQLQQVRTRGSRWLQFLMMWFLPQESRQRLRDHMPFFKMA</sequence>
<evidence type="ECO:0000313" key="5">
    <source>
        <dbReference type="EMBL" id="AFD27379.1"/>
    </source>
</evidence>
<dbReference type="SUPFAM" id="SSF53448">
    <property type="entry name" value="Nucleotide-diphospho-sugar transferases"/>
    <property type="match status" value="1"/>
</dbReference>
<evidence type="ECO:0000313" key="6">
    <source>
        <dbReference type="Proteomes" id="UP000007575"/>
    </source>
</evidence>
<dbReference type="PANTHER" id="PTHR43685:SF5">
    <property type="entry name" value="GLYCOSYLTRANSFERASE EPSE-RELATED"/>
    <property type="match status" value="1"/>
</dbReference>
<dbReference type="KEGG" id="dgo:DGo_PB0110"/>
<geneLocation type="plasmid" evidence="5 6">
    <name>P2</name>
</geneLocation>
<organism evidence="5 6">
    <name type="scientific">Deinococcus gobiensis (strain DSM 21396 / JCM 16679 / CGMCC 1.7299 / I-0)</name>
    <dbReference type="NCBI Taxonomy" id="745776"/>
    <lineage>
        <taxon>Bacteria</taxon>
        <taxon>Thermotogati</taxon>
        <taxon>Deinococcota</taxon>
        <taxon>Deinococci</taxon>
        <taxon>Deinococcales</taxon>
        <taxon>Deinococcaceae</taxon>
        <taxon>Deinococcus</taxon>
    </lineage>
</organism>
<feature type="domain" description="Glycosyltransferase 2-like" evidence="4">
    <location>
        <begin position="49"/>
        <end position="210"/>
    </location>
</feature>
<protein>
    <submittedName>
        <fullName evidence="5">Glycosyl transferase, family 2</fullName>
    </submittedName>
</protein>
<dbReference type="InterPro" id="IPR001173">
    <property type="entry name" value="Glyco_trans_2-like"/>
</dbReference>
<dbReference type="AlphaFoldDB" id="H8H1I2"/>
<evidence type="ECO:0000259" key="4">
    <source>
        <dbReference type="Pfam" id="PF00535"/>
    </source>
</evidence>
<reference evidence="5 6" key="1">
    <citation type="journal article" date="2012" name="PLoS ONE">
        <title>Genome sequence and transcriptome analysis of the radioresistant bacterium Deinococcus gobiensis: insights into the extreme environmental adaptations.</title>
        <authorList>
            <person name="Yuan M."/>
            <person name="Chen M."/>
            <person name="Zhang W."/>
            <person name="Lu W."/>
            <person name="Wang J."/>
            <person name="Yang M."/>
            <person name="Zhao P."/>
            <person name="Tang R."/>
            <person name="Li X."/>
            <person name="Hao Y."/>
            <person name="Zhou Z."/>
            <person name="Zhan Y."/>
            <person name="Yu H."/>
            <person name="Teng C."/>
            <person name="Yan Y."/>
            <person name="Ping S."/>
            <person name="Wang Y."/>
            <person name="Lin M."/>
        </authorList>
    </citation>
    <scope>NUCLEOTIDE SEQUENCE [LARGE SCALE GENOMIC DNA]</scope>
    <source>
        <strain evidence="6">DSM 21396 / JCM 16679 / CGMCC 1.7299 / I-0</strain>
        <plasmid evidence="5">P2</plasmid>
    </source>
</reference>
<keyword evidence="2" id="KW-0328">Glycosyltransferase</keyword>
<comment type="similarity">
    <text evidence="1">Belongs to the glycosyltransferase 2 family.</text>
</comment>
<name>H8H1I2_DEIGI</name>
<dbReference type="PANTHER" id="PTHR43685">
    <property type="entry name" value="GLYCOSYLTRANSFERASE"/>
    <property type="match status" value="1"/>
</dbReference>